<feature type="compositionally biased region" description="Polar residues" evidence="1">
    <location>
        <begin position="153"/>
        <end position="170"/>
    </location>
</feature>
<feature type="region of interest" description="Disordered" evidence="1">
    <location>
        <begin position="1"/>
        <end position="68"/>
    </location>
</feature>
<reference evidence="2" key="1">
    <citation type="submission" date="2021-01" db="EMBL/GenBank/DDBJ databases">
        <authorList>
            <person name="Corre E."/>
            <person name="Pelletier E."/>
            <person name="Niang G."/>
            <person name="Scheremetjew M."/>
            <person name="Finn R."/>
            <person name="Kale V."/>
            <person name="Holt S."/>
            <person name="Cochrane G."/>
            <person name="Meng A."/>
            <person name="Brown T."/>
            <person name="Cohen L."/>
        </authorList>
    </citation>
    <scope>NUCLEOTIDE SEQUENCE</scope>
    <source>
        <strain evidence="2">CCAP 1951/1</strain>
    </source>
</reference>
<dbReference type="EMBL" id="HBGF01044602">
    <property type="protein sequence ID" value="CAD9145251.1"/>
    <property type="molecule type" value="Transcribed_RNA"/>
</dbReference>
<organism evidence="2">
    <name type="scientific">Neobodo designis</name>
    <name type="common">Flagellated protozoan</name>
    <name type="synonym">Bodo designis</name>
    <dbReference type="NCBI Taxonomy" id="312471"/>
    <lineage>
        <taxon>Eukaryota</taxon>
        <taxon>Discoba</taxon>
        <taxon>Euglenozoa</taxon>
        <taxon>Kinetoplastea</taxon>
        <taxon>Metakinetoplastina</taxon>
        <taxon>Neobodonida</taxon>
        <taxon>Neobodo</taxon>
    </lineage>
</organism>
<feature type="compositionally biased region" description="Low complexity" evidence="1">
    <location>
        <begin position="196"/>
        <end position="209"/>
    </location>
</feature>
<dbReference type="AlphaFoldDB" id="A0A7S1W2Q6"/>
<feature type="compositionally biased region" description="Low complexity" evidence="1">
    <location>
        <begin position="95"/>
        <end position="110"/>
    </location>
</feature>
<evidence type="ECO:0000256" key="1">
    <source>
        <dbReference type="SAM" id="MobiDB-lite"/>
    </source>
</evidence>
<feature type="compositionally biased region" description="Polar residues" evidence="1">
    <location>
        <begin position="1"/>
        <end position="10"/>
    </location>
</feature>
<feature type="region of interest" description="Disordered" evidence="1">
    <location>
        <begin position="153"/>
        <end position="212"/>
    </location>
</feature>
<proteinExistence type="predicted"/>
<name>A0A7S1W2Q6_NEODS</name>
<accession>A0A7S1W2Q6</accession>
<feature type="region of interest" description="Disordered" evidence="1">
    <location>
        <begin position="91"/>
        <end position="139"/>
    </location>
</feature>
<protein>
    <submittedName>
        <fullName evidence="2">Uncharacterized protein</fullName>
    </submittedName>
</protein>
<gene>
    <name evidence="2" type="ORF">NDES1114_LOCUS29868</name>
</gene>
<evidence type="ECO:0000313" key="2">
    <source>
        <dbReference type="EMBL" id="CAD9145251.1"/>
    </source>
</evidence>
<sequence length="264" mass="27978">MGCGSSTDAASNKDSRPASPVSRRSSSSGKPLKIGMDKPVPNPMRKKGYLTQQPESMDDYNELLRSQGIDDVDDATAGFPVPPEKIIVVTRDSSDVSSLRSSLRYSSRQSAHNDAASAKSGSHGVSITDMGGRGNNRTAAEESLIQQLVTESISLNSRNPDPNVASTNDNDIIPVLPLGSSADHPNAVPDEECRDSTSTSSPQQCTSPSVQDVPIATEHVAFSDEGPASGPCSADGRRKKSVVFSANVSVVEPPPMRTKFPLYY</sequence>
<feature type="compositionally biased region" description="Low complexity" evidence="1">
    <location>
        <begin position="17"/>
        <end position="28"/>
    </location>
</feature>